<dbReference type="AlphaFoldDB" id="A0A1W1CKM1"/>
<sequence length="61" mass="6866">MALNLKENHKNVKDKIEKERRVFLKKAVYATPTLIVMGQLTHPTRAKAWGEDPGGPPSKPE</sequence>
<dbReference type="EMBL" id="FPHI01000029">
    <property type="protein sequence ID" value="SFV66211.1"/>
    <property type="molecule type" value="Genomic_DNA"/>
</dbReference>
<accession>A0A1W1CKM1</accession>
<proteinExistence type="predicted"/>
<evidence type="ECO:0000256" key="1">
    <source>
        <dbReference type="SAM" id="MobiDB-lite"/>
    </source>
</evidence>
<evidence type="ECO:0000313" key="2">
    <source>
        <dbReference type="EMBL" id="SFV66211.1"/>
    </source>
</evidence>
<gene>
    <name evidence="2" type="ORF">MNB_SV-3-640</name>
</gene>
<organism evidence="2">
    <name type="scientific">hydrothermal vent metagenome</name>
    <dbReference type="NCBI Taxonomy" id="652676"/>
    <lineage>
        <taxon>unclassified sequences</taxon>
        <taxon>metagenomes</taxon>
        <taxon>ecological metagenomes</taxon>
    </lineage>
</organism>
<feature type="region of interest" description="Disordered" evidence="1">
    <location>
        <begin position="42"/>
        <end position="61"/>
    </location>
</feature>
<protein>
    <submittedName>
        <fullName evidence="2">Uncharacterized protein</fullName>
    </submittedName>
</protein>
<name>A0A1W1CKM1_9ZZZZ</name>
<reference evidence="2" key="1">
    <citation type="submission" date="2016-10" db="EMBL/GenBank/DDBJ databases">
        <authorList>
            <person name="de Groot N.N."/>
        </authorList>
    </citation>
    <scope>NUCLEOTIDE SEQUENCE</scope>
</reference>